<feature type="compositionally biased region" description="Low complexity" evidence="1">
    <location>
        <begin position="11"/>
        <end position="20"/>
    </location>
</feature>
<name>A0A8X7MQ66_9BASI</name>
<sequence>MSLKPAPAVPNPISSPSSSSTSSAVVLITNATSPLARALARTLLLSWSPQALVLVDDDNDDGALAEVYEELVQLAWAVGDGAGAGAGAGAGSSGGDVGVQAEGGLLMGIGGLARMKVATTASLEFLHSYSRLLPEPVLGPNLPHPPIPRVRFGALVIGPACGSTSSSDRLRTVDDSVELVLRLVNKMGGGEHGGEGGGKMERDVVVLEVPPS</sequence>
<reference evidence="2" key="2">
    <citation type="journal article" date="2019" name="IMA Fungus">
        <title>Genome sequencing and comparison of five Tilletia species to identify candidate genes for the detection of regulated species infecting wheat.</title>
        <authorList>
            <person name="Nguyen H.D.T."/>
            <person name="Sultana T."/>
            <person name="Kesanakurti P."/>
            <person name="Hambleton S."/>
        </authorList>
    </citation>
    <scope>NUCLEOTIDE SEQUENCE</scope>
    <source>
        <strain evidence="2">DAOMC 236426</strain>
    </source>
</reference>
<evidence type="ECO:0000256" key="1">
    <source>
        <dbReference type="SAM" id="MobiDB-lite"/>
    </source>
</evidence>
<dbReference type="EMBL" id="LWDE02000789">
    <property type="protein sequence ID" value="KAE8244855.1"/>
    <property type="molecule type" value="Genomic_DNA"/>
</dbReference>
<proteinExistence type="predicted"/>
<accession>A0A8X7MQ66</accession>
<evidence type="ECO:0000313" key="3">
    <source>
        <dbReference type="Proteomes" id="UP000077684"/>
    </source>
</evidence>
<evidence type="ECO:0000313" key="2">
    <source>
        <dbReference type="EMBL" id="KAE8244855.1"/>
    </source>
</evidence>
<reference evidence="2" key="1">
    <citation type="submission" date="2016-04" db="EMBL/GenBank/DDBJ databases">
        <authorList>
            <person name="Nguyen H.D."/>
            <person name="Samba Siva P."/>
            <person name="Cullis J."/>
            <person name="Levesque C.A."/>
            <person name="Hambleton S."/>
        </authorList>
    </citation>
    <scope>NUCLEOTIDE SEQUENCE</scope>
    <source>
        <strain evidence="2">DAOMC 236426</strain>
    </source>
</reference>
<gene>
    <name evidence="2" type="ORF">A4X06_0g5935</name>
</gene>
<feature type="region of interest" description="Disordered" evidence="1">
    <location>
        <begin position="1"/>
        <end position="20"/>
    </location>
</feature>
<dbReference type="Proteomes" id="UP000077684">
    <property type="component" value="Unassembled WGS sequence"/>
</dbReference>
<protein>
    <submittedName>
        <fullName evidence="2">Uncharacterized protein</fullName>
    </submittedName>
</protein>
<organism evidence="2 3">
    <name type="scientific">Tilletia controversa</name>
    <name type="common">dwarf bunt fungus</name>
    <dbReference type="NCBI Taxonomy" id="13291"/>
    <lineage>
        <taxon>Eukaryota</taxon>
        <taxon>Fungi</taxon>
        <taxon>Dikarya</taxon>
        <taxon>Basidiomycota</taxon>
        <taxon>Ustilaginomycotina</taxon>
        <taxon>Exobasidiomycetes</taxon>
        <taxon>Tilletiales</taxon>
        <taxon>Tilletiaceae</taxon>
        <taxon>Tilletia</taxon>
    </lineage>
</organism>
<dbReference type="AlphaFoldDB" id="A0A8X7MQ66"/>
<keyword evidence="3" id="KW-1185">Reference proteome</keyword>
<comment type="caution">
    <text evidence="2">The sequence shown here is derived from an EMBL/GenBank/DDBJ whole genome shotgun (WGS) entry which is preliminary data.</text>
</comment>